<gene>
    <name evidence="1" type="ORF">PR048_032817</name>
</gene>
<comment type="caution">
    <text evidence="1">The sequence shown here is derived from an EMBL/GenBank/DDBJ whole genome shotgun (WGS) entry which is preliminary data.</text>
</comment>
<evidence type="ECO:0000313" key="2">
    <source>
        <dbReference type="Proteomes" id="UP001159363"/>
    </source>
</evidence>
<proteinExistence type="predicted"/>
<name>A0ABQ9G3A9_9NEOP</name>
<sequence>MGYTRENPLTSGIVWQDYYVRKFGGISADKFTRFALVGCEYSNHCTTAAPEPNDLGSYLKRTCPPEGGDAALPWTTRTSAPSHVQLCVSLTTGISETMLHDRHTRARPCLVAVDTQIHWLGDQHKLQYSWLVLCPVLWGVEGDVVHAAIVGGRHTNPLGAWRHEHGEVGLEVVGRLLVQLVGLAVDDDGGVVAILRRRILKRHRASLQVHHHVPVGPSTHPIAECLQPELNN</sequence>
<evidence type="ECO:0000313" key="1">
    <source>
        <dbReference type="EMBL" id="KAJ8866955.1"/>
    </source>
</evidence>
<reference evidence="1 2" key="1">
    <citation type="submission" date="2023-02" db="EMBL/GenBank/DDBJ databases">
        <title>LHISI_Scaffold_Assembly.</title>
        <authorList>
            <person name="Stuart O.P."/>
            <person name="Cleave R."/>
            <person name="Magrath M.J.L."/>
            <person name="Mikheyev A.S."/>
        </authorList>
    </citation>
    <scope>NUCLEOTIDE SEQUENCE [LARGE SCALE GENOMIC DNA]</scope>
    <source>
        <strain evidence="1">Daus_M_001</strain>
        <tissue evidence="1">Leg muscle</tissue>
    </source>
</reference>
<protein>
    <submittedName>
        <fullName evidence="1">Uncharacterized protein</fullName>
    </submittedName>
</protein>
<dbReference type="EMBL" id="JARBHB010000016">
    <property type="protein sequence ID" value="KAJ8866955.1"/>
    <property type="molecule type" value="Genomic_DNA"/>
</dbReference>
<dbReference type="Proteomes" id="UP001159363">
    <property type="component" value="Chromosome 15"/>
</dbReference>
<accession>A0ABQ9G3A9</accession>
<keyword evidence="2" id="KW-1185">Reference proteome</keyword>
<organism evidence="1 2">
    <name type="scientific">Dryococelus australis</name>
    <dbReference type="NCBI Taxonomy" id="614101"/>
    <lineage>
        <taxon>Eukaryota</taxon>
        <taxon>Metazoa</taxon>
        <taxon>Ecdysozoa</taxon>
        <taxon>Arthropoda</taxon>
        <taxon>Hexapoda</taxon>
        <taxon>Insecta</taxon>
        <taxon>Pterygota</taxon>
        <taxon>Neoptera</taxon>
        <taxon>Polyneoptera</taxon>
        <taxon>Phasmatodea</taxon>
        <taxon>Verophasmatodea</taxon>
        <taxon>Anareolatae</taxon>
        <taxon>Phasmatidae</taxon>
        <taxon>Eurycanthinae</taxon>
        <taxon>Dryococelus</taxon>
    </lineage>
</organism>